<evidence type="ECO:0008006" key="3">
    <source>
        <dbReference type="Google" id="ProtNLM"/>
    </source>
</evidence>
<sequence length="438" mass="48086">MNYTATTDATGRSDNAAADTHRKALEVNLDATSFGSFAEIGAGQEVARWFLRVGAASGTVAKTVSAYDKEVSDDLYGSGTRYVSRPRLETMLDCEWKSLVQQIGDTRGKDTRLFAFADTIAARNFAGTNDCHGWIGVRFQDHPRAEASDILLHVNLRNNANLLQQEAVGILGVNLLHALLNERAAPGDLPARMFDNLANDRLEIDQIVMRGRAFAGCDMRELHMALARDGQAEAVMLDGDGAAVAANEFLYKKAVVIIPLASDPRDGLSAKAVAECLETLRREVAGSPEVKDVIDVRLTVVDSNAPLPAMGKGAAMMTQHRQLYRTTAFVRRYTQAPLRFAVPLPALIRIFDDVRYQHLEGRLLEGIARLFGSNVRVLAYPCPREELLPLLETELGRGWEVDGSRQWITADQLRPASPLLHLYEYLLASGFLVAIPPS</sequence>
<keyword evidence="2" id="KW-1185">Reference proteome</keyword>
<evidence type="ECO:0000313" key="1">
    <source>
        <dbReference type="EMBL" id="PZV38242.1"/>
    </source>
</evidence>
<accession>A0A2W7C547</accession>
<organism evidence="1 2">
    <name type="scientific">Mesorhizobium kowhaii</name>
    <dbReference type="NCBI Taxonomy" id="1300272"/>
    <lineage>
        <taxon>Bacteria</taxon>
        <taxon>Pseudomonadati</taxon>
        <taxon>Pseudomonadota</taxon>
        <taxon>Alphaproteobacteria</taxon>
        <taxon>Hyphomicrobiales</taxon>
        <taxon>Phyllobacteriaceae</taxon>
        <taxon>Mesorhizobium</taxon>
    </lineage>
</organism>
<protein>
    <recommendedName>
        <fullName evidence="3">Nicotinate-nucleotide adenylyltransferase</fullName>
    </recommendedName>
</protein>
<comment type="caution">
    <text evidence="1">The sequence shown here is derived from an EMBL/GenBank/DDBJ whole genome shotgun (WGS) entry which is preliminary data.</text>
</comment>
<proteinExistence type="predicted"/>
<evidence type="ECO:0000313" key="2">
    <source>
        <dbReference type="Proteomes" id="UP000248616"/>
    </source>
</evidence>
<reference evidence="2" key="1">
    <citation type="submission" date="2017-03" db="EMBL/GenBank/DDBJ databases">
        <authorList>
            <person name="Safronova V.I."/>
            <person name="Sazanova A.L."/>
            <person name="Chirak E.R."/>
        </authorList>
    </citation>
    <scope>NUCLEOTIDE SEQUENCE [LARGE SCALE GENOMIC DNA]</scope>
    <source>
        <strain evidence="2">Ach-343</strain>
    </source>
</reference>
<name>A0A2W7C547_9HYPH</name>
<dbReference type="Proteomes" id="UP000248616">
    <property type="component" value="Unassembled WGS sequence"/>
</dbReference>
<dbReference type="RefSeq" id="WP_111544318.1">
    <property type="nucleotide sequence ID" value="NZ_MZXV01000027.1"/>
</dbReference>
<dbReference type="OrthoDB" id="179386at2"/>
<dbReference type="EMBL" id="MZXV01000027">
    <property type="protein sequence ID" value="PZV38242.1"/>
    <property type="molecule type" value="Genomic_DNA"/>
</dbReference>
<gene>
    <name evidence="1" type="ORF">B5V02_11370</name>
</gene>
<dbReference type="AlphaFoldDB" id="A0A2W7C547"/>